<feature type="transmembrane region" description="Helical" evidence="7">
    <location>
        <begin position="132"/>
        <end position="152"/>
    </location>
</feature>
<keyword evidence="9" id="KW-0614">Plasmid</keyword>
<dbReference type="Gene3D" id="1.10.3720.10">
    <property type="entry name" value="MetI-like"/>
    <property type="match status" value="1"/>
</dbReference>
<dbReference type="SUPFAM" id="SSF161098">
    <property type="entry name" value="MetI-like"/>
    <property type="match status" value="1"/>
</dbReference>
<evidence type="ECO:0000256" key="1">
    <source>
        <dbReference type="ARBA" id="ARBA00004651"/>
    </source>
</evidence>
<dbReference type="CDD" id="cd06261">
    <property type="entry name" value="TM_PBP2"/>
    <property type="match status" value="1"/>
</dbReference>
<feature type="transmembrane region" description="Helical" evidence="7">
    <location>
        <begin position="235"/>
        <end position="257"/>
    </location>
</feature>
<dbReference type="PROSITE" id="PS50928">
    <property type="entry name" value="ABC_TM1"/>
    <property type="match status" value="1"/>
</dbReference>
<dbReference type="InterPro" id="IPR000515">
    <property type="entry name" value="MetI-like"/>
</dbReference>
<sequence>MRLLRQFLPHSLLLLAAGLNLLPFAYQVSLSLTPPDALFSNPYPFAHPLTLENYQVVLEKLPWARYTLNTLVFALGSALGQVLIGALAGYAFAFRRLPLGGFLFGFFVLSMLVPFVVTYLPNYLLVARLGLLNTLPGLILPMLTVGYATFLLRQHFLGFPKEILEAAVVDGAGTRDLLFRILLPANYPTLLALFLTLFIGAWNQFVWPMLVANRPDMYVLTVAVQRFAGGEGSDAWGPLMAASVLATLPTLALFLFFHRRILETLMEGGVRG</sequence>
<evidence type="ECO:0000256" key="3">
    <source>
        <dbReference type="ARBA" id="ARBA00022475"/>
    </source>
</evidence>
<proteinExistence type="inferred from homology"/>
<evidence type="ECO:0000256" key="5">
    <source>
        <dbReference type="ARBA" id="ARBA00022989"/>
    </source>
</evidence>
<dbReference type="InterPro" id="IPR035906">
    <property type="entry name" value="MetI-like_sf"/>
</dbReference>
<name>A0A1J0LY45_THEBO</name>
<accession>A0A1J0LY45</accession>
<dbReference type="PANTHER" id="PTHR43744:SF8">
    <property type="entry name" value="SN-GLYCEROL-3-PHOSPHATE TRANSPORT SYSTEM PERMEASE PROTEIN UGPE"/>
    <property type="match status" value="1"/>
</dbReference>
<evidence type="ECO:0000256" key="7">
    <source>
        <dbReference type="RuleBase" id="RU363032"/>
    </source>
</evidence>
<comment type="subcellular location">
    <subcellularLocation>
        <location evidence="1 7">Cell membrane</location>
        <topology evidence="1 7">Multi-pass membrane protein</topology>
    </subcellularLocation>
</comment>
<dbReference type="PANTHER" id="PTHR43744">
    <property type="entry name" value="ABC TRANSPORTER PERMEASE PROTEIN MG189-RELATED-RELATED"/>
    <property type="match status" value="1"/>
</dbReference>
<keyword evidence="3" id="KW-1003">Cell membrane</keyword>
<reference evidence="10" key="1">
    <citation type="submission" date="2016-06" db="EMBL/GenBank/DDBJ databases">
        <title>Whole genome sequencing of Thermus brockianus strain GE-1.</title>
        <authorList>
            <person name="Schaefers C."/>
            <person name="Blank S."/>
            <person name="Wiebusch S."/>
            <person name="Elleuche S."/>
            <person name="Antranikian G."/>
        </authorList>
    </citation>
    <scope>NUCLEOTIDE SEQUENCE [LARGE SCALE GENOMIC DNA]</scope>
    <source>
        <strain evidence="10">GE-1</strain>
        <plasmid evidence="10">ptb1</plasmid>
    </source>
</reference>
<protein>
    <submittedName>
        <fullName evidence="9">Sugar ABC transporter permease</fullName>
    </submittedName>
</protein>
<evidence type="ECO:0000313" key="10">
    <source>
        <dbReference type="Proteomes" id="UP000182993"/>
    </source>
</evidence>
<dbReference type="EMBL" id="CP016313">
    <property type="protein sequence ID" value="APD10531.1"/>
    <property type="molecule type" value="Genomic_DNA"/>
</dbReference>
<evidence type="ECO:0000259" key="8">
    <source>
        <dbReference type="PROSITE" id="PS50928"/>
    </source>
</evidence>
<feature type="domain" description="ABC transmembrane type-1" evidence="8">
    <location>
        <begin position="67"/>
        <end position="257"/>
    </location>
</feature>
<comment type="similarity">
    <text evidence="7">Belongs to the binding-protein-dependent transport system permease family.</text>
</comment>
<dbReference type="RefSeq" id="WP_071678215.1">
    <property type="nucleotide sequence ID" value="NZ_CP016313.1"/>
</dbReference>
<keyword evidence="4 7" id="KW-0812">Transmembrane</keyword>
<organism evidence="9 10">
    <name type="scientific">Thermus brockianus</name>
    <dbReference type="NCBI Taxonomy" id="56956"/>
    <lineage>
        <taxon>Bacteria</taxon>
        <taxon>Thermotogati</taxon>
        <taxon>Deinococcota</taxon>
        <taxon>Deinococci</taxon>
        <taxon>Thermales</taxon>
        <taxon>Thermaceae</taxon>
        <taxon>Thermus</taxon>
    </lineage>
</organism>
<feature type="transmembrane region" description="Helical" evidence="7">
    <location>
        <begin position="99"/>
        <end position="120"/>
    </location>
</feature>
<evidence type="ECO:0000256" key="4">
    <source>
        <dbReference type="ARBA" id="ARBA00022692"/>
    </source>
</evidence>
<keyword evidence="6 7" id="KW-0472">Membrane</keyword>
<evidence type="ECO:0000313" key="9">
    <source>
        <dbReference type="EMBL" id="APD10531.1"/>
    </source>
</evidence>
<feature type="transmembrane region" description="Helical" evidence="7">
    <location>
        <begin position="71"/>
        <end position="92"/>
    </location>
</feature>
<evidence type="ECO:0000256" key="2">
    <source>
        <dbReference type="ARBA" id="ARBA00022448"/>
    </source>
</evidence>
<gene>
    <name evidence="9" type="ORF">A0O31_02510</name>
</gene>
<keyword evidence="5 7" id="KW-1133">Transmembrane helix</keyword>
<keyword evidence="2 7" id="KW-0813">Transport</keyword>
<dbReference type="OrthoDB" id="31780at2"/>
<dbReference type="Pfam" id="PF00528">
    <property type="entry name" value="BPD_transp_1"/>
    <property type="match status" value="1"/>
</dbReference>
<evidence type="ECO:0000256" key="6">
    <source>
        <dbReference type="ARBA" id="ARBA00023136"/>
    </source>
</evidence>
<feature type="transmembrane region" description="Helical" evidence="7">
    <location>
        <begin position="190"/>
        <end position="210"/>
    </location>
</feature>
<geneLocation type="plasmid" evidence="10">
    <name>ptb1</name>
</geneLocation>
<dbReference type="AlphaFoldDB" id="A0A1J0LY45"/>
<dbReference type="GO" id="GO:0055085">
    <property type="term" value="P:transmembrane transport"/>
    <property type="evidence" value="ECO:0007669"/>
    <property type="project" value="InterPro"/>
</dbReference>
<dbReference type="KEGG" id="tbc:A0O31_02510"/>
<dbReference type="GO" id="GO:0005886">
    <property type="term" value="C:plasma membrane"/>
    <property type="evidence" value="ECO:0007669"/>
    <property type="project" value="UniProtKB-SubCell"/>
</dbReference>
<dbReference type="Proteomes" id="UP000182993">
    <property type="component" value="Plasmid pTB1"/>
</dbReference>